<accession>B6JW08</accession>
<dbReference type="HOGENOM" id="CLU_678193_0_0_1"/>
<dbReference type="Proteomes" id="UP000001744">
    <property type="component" value="Unassembled WGS sequence"/>
</dbReference>
<dbReference type="STRING" id="402676.B6JW08"/>
<keyword evidence="3" id="KW-1133">Transmembrane helix</keyword>
<keyword evidence="5" id="KW-1185">Reference proteome</keyword>
<evidence type="ECO:0000256" key="3">
    <source>
        <dbReference type="SAM" id="Phobius"/>
    </source>
</evidence>
<organism evidence="4 5">
    <name type="scientific">Schizosaccharomyces japonicus (strain yFS275 / FY16936)</name>
    <name type="common">Fission yeast</name>
    <dbReference type="NCBI Taxonomy" id="402676"/>
    <lineage>
        <taxon>Eukaryota</taxon>
        <taxon>Fungi</taxon>
        <taxon>Dikarya</taxon>
        <taxon>Ascomycota</taxon>
        <taxon>Taphrinomycotina</taxon>
        <taxon>Schizosaccharomycetes</taxon>
        <taxon>Schizosaccharomycetales</taxon>
        <taxon>Schizosaccharomycetaceae</taxon>
        <taxon>Schizosaccharomyces</taxon>
    </lineage>
</organism>
<dbReference type="JaponicusDB" id="SJAG_00575"/>
<evidence type="ECO:0000313" key="4">
    <source>
        <dbReference type="EMBL" id="EEB05559.1"/>
    </source>
</evidence>
<evidence type="ECO:0000313" key="5">
    <source>
        <dbReference type="Proteomes" id="UP000001744"/>
    </source>
</evidence>
<keyword evidence="3" id="KW-0812">Transmembrane</keyword>
<feature type="transmembrane region" description="Helical" evidence="3">
    <location>
        <begin position="160"/>
        <end position="184"/>
    </location>
</feature>
<dbReference type="VEuPathDB" id="FungiDB:SJAG_00575"/>
<feature type="compositionally biased region" description="Basic and acidic residues" evidence="2">
    <location>
        <begin position="358"/>
        <end position="372"/>
    </location>
</feature>
<dbReference type="GeneID" id="7051271"/>
<keyword evidence="3" id="KW-0472">Membrane</keyword>
<feature type="region of interest" description="Disordered" evidence="2">
    <location>
        <begin position="124"/>
        <end position="156"/>
    </location>
</feature>
<reference evidence="4 5" key="1">
    <citation type="journal article" date="2011" name="Science">
        <title>Comparative functional genomics of the fission yeasts.</title>
        <authorList>
            <person name="Rhind N."/>
            <person name="Chen Z."/>
            <person name="Yassour M."/>
            <person name="Thompson D.A."/>
            <person name="Haas B.J."/>
            <person name="Habib N."/>
            <person name="Wapinski I."/>
            <person name="Roy S."/>
            <person name="Lin M.F."/>
            <person name="Heiman D.I."/>
            <person name="Young S.K."/>
            <person name="Furuya K."/>
            <person name="Guo Y."/>
            <person name="Pidoux A."/>
            <person name="Chen H.M."/>
            <person name="Robbertse B."/>
            <person name="Goldberg J.M."/>
            <person name="Aoki K."/>
            <person name="Bayne E.H."/>
            <person name="Berlin A.M."/>
            <person name="Desjardins C.A."/>
            <person name="Dobbs E."/>
            <person name="Dukaj L."/>
            <person name="Fan L."/>
            <person name="FitzGerald M.G."/>
            <person name="French C."/>
            <person name="Gujja S."/>
            <person name="Hansen K."/>
            <person name="Keifenheim D."/>
            <person name="Levin J.Z."/>
            <person name="Mosher R.A."/>
            <person name="Mueller C.A."/>
            <person name="Pfiffner J."/>
            <person name="Priest M."/>
            <person name="Russ C."/>
            <person name="Smialowska A."/>
            <person name="Swoboda P."/>
            <person name="Sykes S.M."/>
            <person name="Vaughn M."/>
            <person name="Vengrova S."/>
            <person name="Yoder R."/>
            <person name="Zeng Q."/>
            <person name="Allshire R."/>
            <person name="Baulcombe D."/>
            <person name="Birren B.W."/>
            <person name="Brown W."/>
            <person name="Ekwall K."/>
            <person name="Kellis M."/>
            <person name="Leatherwood J."/>
            <person name="Levin H."/>
            <person name="Margalit H."/>
            <person name="Martienssen R."/>
            <person name="Nieduszynski C.A."/>
            <person name="Spatafora J.W."/>
            <person name="Friedman N."/>
            <person name="Dalgaard J.Z."/>
            <person name="Baumann P."/>
            <person name="Niki H."/>
            <person name="Regev A."/>
            <person name="Nusbaum C."/>
        </authorList>
    </citation>
    <scope>NUCLEOTIDE SEQUENCE [LARGE SCALE GENOMIC DNA]</scope>
    <source>
        <strain evidence="5">yFS275 / FY16936</strain>
    </source>
</reference>
<feature type="region of interest" description="Disordered" evidence="2">
    <location>
        <begin position="350"/>
        <end position="406"/>
    </location>
</feature>
<feature type="compositionally biased region" description="Polar residues" evidence="2">
    <location>
        <begin position="373"/>
        <end position="406"/>
    </location>
</feature>
<gene>
    <name evidence="4" type="ORF">SJAG_00575</name>
</gene>
<protein>
    <submittedName>
        <fullName evidence="4">Uncharacterized protein</fullName>
    </submittedName>
</protein>
<proteinExistence type="predicted"/>
<feature type="compositionally biased region" description="Polar residues" evidence="2">
    <location>
        <begin position="104"/>
        <end position="115"/>
    </location>
</feature>
<feature type="compositionally biased region" description="Low complexity" evidence="2">
    <location>
        <begin position="126"/>
        <end position="156"/>
    </location>
</feature>
<dbReference type="AlphaFoldDB" id="B6JW08"/>
<dbReference type="EMBL" id="KE651166">
    <property type="protein sequence ID" value="EEB05559.1"/>
    <property type="molecule type" value="Genomic_DNA"/>
</dbReference>
<feature type="region of interest" description="Disordered" evidence="2">
    <location>
        <begin position="96"/>
        <end position="115"/>
    </location>
</feature>
<dbReference type="RefSeq" id="XP_002171852.1">
    <property type="nucleotide sequence ID" value="XM_002171816.2"/>
</dbReference>
<keyword evidence="1" id="KW-0175">Coiled coil</keyword>
<evidence type="ECO:0000256" key="2">
    <source>
        <dbReference type="SAM" id="MobiDB-lite"/>
    </source>
</evidence>
<evidence type="ECO:0000256" key="1">
    <source>
        <dbReference type="SAM" id="Coils"/>
    </source>
</evidence>
<feature type="coiled-coil region" evidence="1">
    <location>
        <begin position="189"/>
        <end position="216"/>
    </location>
</feature>
<sequence length="406" mass="43501">MSSTSFSLEDVAVPTNTNPHRCSARLHRHVAPSPANSSLSSFITLHVRGNLDAATVTDIYTSIADAPDPGDTDTNGVEYVTITSTSQFLYTYSAPAPTTTSSSQNEPTPTTSSSQIVSAFSTQPFTTSPAPSTVSSTAPVASTSSPAAPASTPTRPNHTVGIVVGSVIGGVAAVILPFIILYAIRCYKRKKYLAEQREFEKQLEEEKSRLAVLRDATNEPKVGYRGGIQVQETLPPWAPQSLRNSILRTHRSMPPDRRFSDCRFSSLLLSNTSEIPAIPAPAATDFPRVSRNFSFSSVTSASFYNDFAKPRAPSRRSISYGAAQSLEGRPLAPIPGRTLISPTAALESSSNSLASSVSDRRSLDASEKDMDTKSNYSFASAHSLDRTATTKSTKSVPDNPFQSPKK</sequence>
<dbReference type="OrthoDB" id="10474171at2759"/>
<name>B6JW08_SCHJY</name>